<accession>A0ACD5GK47</accession>
<reference evidence="1" key="1">
    <citation type="submission" date="2024-11" db="EMBL/GenBank/DDBJ databases">
        <title>Sequencing of Borrelia variable plasmids from multiple Borrelia sensu lato isolates.</title>
        <authorList>
            <person name="Mongodin E.F."/>
            <person name="Rudenko N."/>
            <person name="Fraser C.M."/>
            <person name="Schutzer S."/>
            <person name="Luft B."/>
            <person name="Morgan R."/>
            <person name="Casjens S."/>
            <person name="Qiu W."/>
        </authorList>
    </citation>
    <scope>NUCLEOTIDE SEQUENCE</scope>
    <source>
        <strain evidence="1">SCGT-18</strain>
    </source>
</reference>
<dbReference type="Proteomes" id="UP001304851">
    <property type="component" value="Plasmid lp28-4"/>
</dbReference>
<protein>
    <submittedName>
        <fullName evidence="1">CRASP family complement regulator-acquiring lipoprotein</fullName>
    </submittedName>
</protein>
<dbReference type="EMBL" id="CP179465">
    <property type="protein sequence ID" value="XPC85451.1"/>
    <property type="molecule type" value="Genomic_DNA"/>
</dbReference>
<keyword evidence="1" id="KW-0614">Plasmid</keyword>
<name>A0ACD5GK47_9SPIR</name>
<keyword evidence="1" id="KW-0449">Lipoprotein</keyword>
<organism evidence="1 2">
    <name type="scientific">Borreliella carolinensis</name>
    <dbReference type="NCBI Taxonomy" id="478174"/>
    <lineage>
        <taxon>Bacteria</taxon>
        <taxon>Pseudomonadati</taxon>
        <taxon>Spirochaetota</taxon>
        <taxon>Spirochaetia</taxon>
        <taxon>Spirochaetales</taxon>
        <taxon>Borreliaceae</taxon>
        <taxon>Borreliella</taxon>
    </lineage>
</organism>
<gene>
    <name evidence="1" type="ORF">QIA18_04905</name>
</gene>
<geneLocation type="plasmid" evidence="1 2">
    <name>lp28-4</name>
</geneLocation>
<proteinExistence type="predicted"/>
<sequence>MSTIKIISEMMNQLLLDYQDDKNLIKTDITKLKSRVSILFSQIQEKTEEAEWLQKLIESIAL</sequence>
<keyword evidence="2" id="KW-1185">Reference proteome</keyword>
<evidence type="ECO:0000313" key="1">
    <source>
        <dbReference type="EMBL" id="XPC85451.1"/>
    </source>
</evidence>
<evidence type="ECO:0000313" key="2">
    <source>
        <dbReference type="Proteomes" id="UP001304851"/>
    </source>
</evidence>